<dbReference type="InterPro" id="IPR010280">
    <property type="entry name" value="U5_MeTrfase_fam"/>
</dbReference>
<name>A0A3D4T205_9CORY</name>
<dbReference type="RefSeq" id="WP_273052705.1">
    <property type="nucleotide sequence ID" value="NZ_DAITTW010000021.1"/>
</dbReference>
<dbReference type="PROSITE" id="PS01230">
    <property type="entry name" value="TRMA_1"/>
    <property type="match status" value="1"/>
</dbReference>
<keyword evidence="3 4" id="KW-0949">S-adenosyl-L-methionine</keyword>
<dbReference type="AlphaFoldDB" id="A0A3D4T205"/>
<organism evidence="6 7">
    <name type="scientific">Corynebacterium nuruki</name>
    <dbReference type="NCBI Taxonomy" id="1032851"/>
    <lineage>
        <taxon>Bacteria</taxon>
        <taxon>Bacillati</taxon>
        <taxon>Actinomycetota</taxon>
        <taxon>Actinomycetes</taxon>
        <taxon>Mycobacteriales</taxon>
        <taxon>Corynebacteriaceae</taxon>
        <taxon>Corynebacterium</taxon>
    </lineage>
</organism>
<dbReference type="InterPro" id="IPR030390">
    <property type="entry name" value="MeTrfase_TrmA_AS"/>
</dbReference>
<dbReference type="Gene3D" id="2.40.50.140">
    <property type="entry name" value="Nucleic acid-binding proteins"/>
    <property type="match status" value="1"/>
</dbReference>
<dbReference type="Pfam" id="PF05958">
    <property type="entry name" value="tRNA_U5-meth_tr"/>
    <property type="match status" value="1"/>
</dbReference>
<dbReference type="Gene3D" id="2.40.50.1070">
    <property type="match status" value="1"/>
</dbReference>
<comment type="caution">
    <text evidence="6">The sequence shown here is derived from an EMBL/GenBank/DDBJ whole genome shotgun (WGS) entry which is preliminary data.</text>
</comment>
<evidence type="ECO:0000256" key="1">
    <source>
        <dbReference type="ARBA" id="ARBA00022603"/>
    </source>
</evidence>
<dbReference type="InterPro" id="IPR012340">
    <property type="entry name" value="NA-bd_OB-fold"/>
</dbReference>
<feature type="active site" evidence="5">
    <location>
        <position position="384"/>
    </location>
</feature>
<evidence type="ECO:0000313" key="6">
    <source>
        <dbReference type="EMBL" id="HCT15355.1"/>
    </source>
</evidence>
<dbReference type="Proteomes" id="UP000261739">
    <property type="component" value="Unassembled WGS sequence"/>
</dbReference>
<keyword evidence="2 4" id="KW-0808">Transferase</keyword>
<dbReference type="PANTHER" id="PTHR11061:SF30">
    <property type="entry name" value="TRNA (URACIL(54)-C(5))-METHYLTRANSFERASE"/>
    <property type="match status" value="1"/>
</dbReference>
<accession>A0A3D4T205</accession>
<dbReference type="PANTHER" id="PTHR11061">
    <property type="entry name" value="RNA M5U METHYLTRANSFERASE"/>
    <property type="match status" value="1"/>
</dbReference>
<evidence type="ECO:0000256" key="2">
    <source>
        <dbReference type="ARBA" id="ARBA00022679"/>
    </source>
</evidence>
<feature type="binding site" evidence="4">
    <location>
        <position position="251"/>
    </location>
    <ligand>
        <name>S-adenosyl-L-methionine</name>
        <dbReference type="ChEBI" id="CHEBI:59789"/>
    </ligand>
</feature>
<dbReference type="Gene3D" id="3.40.50.150">
    <property type="entry name" value="Vaccinia Virus protein VP39"/>
    <property type="match status" value="1"/>
</dbReference>
<feature type="binding site" evidence="4">
    <location>
        <position position="313"/>
    </location>
    <ligand>
        <name>S-adenosyl-L-methionine</name>
        <dbReference type="ChEBI" id="CHEBI:59789"/>
    </ligand>
</feature>
<evidence type="ECO:0000313" key="7">
    <source>
        <dbReference type="Proteomes" id="UP000261739"/>
    </source>
</evidence>
<dbReference type="EMBL" id="DQID01000293">
    <property type="protein sequence ID" value="HCT15355.1"/>
    <property type="molecule type" value="Genomic_DNA"/>
</dbReference>
<feature type="active site" description="Nucleophile" evidence="4">
    <location>
        <position position="384"/>
    </location>
</feature>
<dbReference type="InterPro" id="IPR029063">
    <property type="entry name" value="SAM-dependent_MTases_sf"/>
</dbReference>
<keyword evidence="1 4" id="KW-0489">Methyltransferase</keyword>
<gene>
    <name evidence="6" type="ORF">DIW82_11405</name>
</gene>
<evidence type="ECO:0000256" key="3">
    <source>
        <dbReference type="ARBA" id="ARBA00022691"/>
    </source>
</evidence>
<dbReference type="GO" id="GO:0070041">
    <property type="term" value="F:rRNA (uridine-C5-)-methyltransferase activity"/>
    <property type="evidence" value="ECO:0007669"/>
    <property type="project" value="TreeGrafter"/>
</dbReference>
<comment type="similarity">
    <text evidence="4">Belongs to the class I-like SAM-binding methyltransferase superfamily. RNA M5U methyltransferase family.</text>
</comment>
<dbReference type="PROSITE" id="PS51687">
    <property type="entry name" value="SAM_MT_RNA_M5U"/>
    <property type="match status" value="1"/>
</dbReference>
<feature type="binding site" evidence="4">
    <location>
        <position position="290"/>
    </location>
    <ligand>
        <name>S-adenosyl-L-methionine</name>
        <dbReference type="ChEBI" id="CHEBI:59789"/>
    </ligand>
</feature>
<evidence type="ECO:0000256" key="4">
    <source>
        <dbReference type="PROSITE-ProRule" id="PRU01024"/>
    </source>
</evidence>
<dbReference type="GO" id="GO:0070475">
    <property type="term" value="P:rRNA base methylation"/>
    <property type="evidence" value="ECO:0007669"/>
    <property type="project" value="TreeGrafter"/>
</dbReference>
<reference evidence="6 7" key="1">
    <citation type="journal article" date="2018" name="Nat. Biotechnol.">
        <title>A standardized bacterial taxonomy based on genome phylogeny substantially revises the tree of life.</title>
        <authorList>
            <person name="Parks D.H."/>
            <person name="Chuvochina M."/>
            <person name="Waite D.W."/>
            <person name="Rinke C."/>
            <person name="Skarshewski A."/>
            <person name="Chaumeil P.A."/>
            <person name="Hugenholtz P."/>
        </authorList>
    </citation>
    <scope>NUCLEOTIDE SEQUENCE [LARGE SCALE GENOMIC DNA]</scope>
    <source>
        <strain evidence="6">UBA11247</strain>
    </source>
</reference>
<feature type="binding site" evidence="4">
    <location>
        <position position="357"/>
    </location>
    <ligand>
        <name>S-adenosyl-L-methionine</name>
        <dbReference type="ChEBI" id="CHEBI:59789"/>
    </ligand>
</feature>
<evidence type="ECO:0000256" key="5">
    <source>
        <dbReference type="PROSITE-ProRule" id="PRU10015"/>
    </source>
</evidence>
<sequence length="437" mass="44588">MSETPVLLDMAGPAHGGQTVARLDGQVVFVRGALPGEGGVPVVLDPPTKKSFRTGQVADVAAIAVPSPHRVAPQDPATVAGAGCSDLDIVDAAGSLELKRQVVLDQFARIGHLDFAGELADVPVEAVSPEPFTGYRTRVRLGVDGQGRAGLRRAASHDIVALTDIPGGASAQWSPALADGLADELAGVKLTPGAEVCVAVGDDGVRSAVELTTTGRGRRRASGRRVLTGTGTVTHTVNGVSWTVPVEAFWQAHQGVPALYSGWIADALADDPAAPGFVPGERGACAWDLYGGAGVFAAALTDAVPGLAVDSVDVESEAVAAGRAALDGRDIRFVAGDVAKKTDALRSRGGLEAVVLDPPRTGADKSVLAAVVKARPRHILHIGCDPATAARDAARLVAGGYRPAGMTVVDAFGLTHHVEVLLHLVAVTGDGDGTVRN</sequence>
<dbReference type="SUPFAM" id="SSF53335">
    <property type="entry name" value="S-adenosyl-L-methionine-dependent methyltransferases"/>
    <property type="match status" value="1"/>
</dbReference>
<protein>
    <submittedName>
        <fullName evidence="6">Class I SAM-dependent RNA methyltransferase</fullName>
    </submittedName>
</protein>
<dbReference type="STRING" id="863239.GCA_000213935_02596"/>
<proteinExistence type="inferred from homology"/>